<evidence type="ECO:0000313" key="8">
    <source>
        <dbReference type="EMBL" id="KAE8076496.1"/>
    </source>
</evidence>
<dbReference type="PROSITE" id="PS50011">
    <property type="entry name" value="PROTEIN_KINASE_DOM"/>
    <property type="match status" value="1"/>
</dbReference>
<dbReference type="OrthoDB" id="8693905at2759"/>
<dbReference type="GO" id="GO:0004674">
    <property type="term" value="F:protein serine/threonine kinase activity"/>
    <property type="evidence" value="ECO:0007669"/>
    <property type="project" value="UniProtKB-KW"/>
</dbReference>
<keyword evidence="9" id="KW-1185">Reference proteome</keyword>
<keyword evidence="4 5" id="KW-0067">ATP-binding</keyword>
<dbReference type="SUPFAM" id="SSF56112">
    <property type="entry name" value="Protein kinase-like (PK-like)"/>
    <property type="match status" value="1"/>
</dbReference>
<evidence type="ECO:0000256" key="3">
    <source>
        <dbReference type="ARBA" id="ARBA00022777"/>
    </source>
</evidence>
<dbReference type="PANTHER" id="PTHR48011:SF56">
    <property type="entry name" value="PROTEIN KINASE DOMAIN-CONTAINING PROTEIN"/>
    <property type="match status" value="1"/>
</dbReference>
<evidence type="ECO:0000256" key="4">
    <source>
        <dbReference type="ARBA" id="ARBA00022840"/>
    </source>
</evidence>
<keyword evidence="1" id="KW-0808">Transferase</keyword>
<dbReference type="GO" id="GO:0005524">
    <property type="term" value="F:ATP binding"/>
    <property type="evidence" value="ECO:0007669"/>
    <property type="project" value="UniProtKB-UniRule"/>
</dbReference>
<keyword evidence="2 5" id="KW-0547">Nucleotide-binding</keyword>
<dbReference type="InterPro" id="IPR052751">
    <property type="entry name" value="Plant_MAPKKK"/>
</dbReference>
<evidence type="ECO:0000256" key="6">
    <source>
        <dbReference type="RuleBase" id="RU000304"/>
    </source>
</evidence>
<dbReference type="Gene3D" id="1.10.510.10">
    <property type="entry name" value="Transferase(Phosphotransferase) domain 1"/>
    <property type="match status" value="1"/>
</dbReference>
<dbReference type="PANTHER" id="PTHR48011">
    <property type="entry name" value="CCR4-NOT TRANSCRIPTIONAL COMPLEX SUBUNIT CAF120-RELATED"/>
    <property type="match status" value="1"/>
</dbReference>
<evidence type="ECO:0000313" key="9">
    <source>
        <dbReference type="Proteomes" id="UP000327013"/>
    </source>
</evidence>
<feature type="binding site" evidence="5">
    <location>
        <position position="53"/>
    </location>
    <ligand>
        <name>ATP</name>
        <dbReference type="ChEBI" id="CHEBI:30616"/>
    </ligand>
</feature>
<reference evidence="8 9" key="1">
    <citation type="submission" date="2019-06" db="EMBL/GenBank/DDBJ databases">
        <title>A chromosomal-level reference genome of Carpinus fangiana (Coryloideae, Betulaceae).</title>
        <authorList>
            <person name="Yang X."/>
            <person name="Wang Z."/>
            <person name="Zhang L."/>
            <person name="Hao G."/>
            <person name="Liu J."/>
            <person name="Yang Y."/>
        </authorList>
    </citation>
    <scope>NUCLEOTIDE SEQUENCE [LARGE SCALE GENOMIC DNA]</scope>
    <source>
        <strain evidence="8">Cfa_2016G</strain>
        <tissue evidence="8">Leaf</tissue>
    </source>
</reference>
<feature type="domain" description="Protein kinase" evidence="7">
    <location>
        <begin position="21"/>
        <end position="286"/>
    </location>
</feature>
<dbReference type="PROSITE" id="PS00107">
    <property type="entry name" value="PROTEIN_KINASE_ATP"/>
    <property type="match status" value="1"/>
</dbReference>
<keyword evidence="3" id="KW-0418">Kinase</keyword>
<dbReference type="CDD" id="cd06606">
    <property type="entry name" value="STKc_MAPKKK"/>
    <property type="match status" value="1"/>
</dbReference>
<dbReference type="GO" id="GO:0007165">
    <property type="term" value="P:signal transduction"/>
    <property type="evidence" value="ECO:0007669"/>
    <property type="project" value="TreeGrafter"/>
</dbReference>
<evidence type="ECO:0000256" key="2">
    <source>
        <dbReference type="ARBA" id="ARBA00022741"/>
    </source>
</evidence>
<keyword evidence="6" id="KW-0723">Serine/threonine-protein kinase</keyword>
<sequence>MKRPREEEDDEYSLLYGALSWRRGPMIGRGTFGSVYRADLKKPRAFGSVVAVKSADPLEGDSLMWEKAVLDALHGCPHVIQTFGSDTTKPRNSIVLYNVLLEFASGGSLLDLIVKSGGGLSESDVRKHTKSLLVGLKHIHDRGFVHCDLKPDNVLLVPTADADGFEVKIADFGLAKRAYTSCETPSWRGTPWYLAPECVIYGLQEAFSDIWALGCTVLEMLTGKRPWPTVSGFEEYDDLISQIGSGSVPNIPDKISKAAQDFLRCCFEINHMDRMTADALLDHPFLVGLDETDSSSHVQLSKEEAANGKRIKRSPSYFPFWSRFMPLSEAEVPEIQAENTNTVTSAAKRIKRSPSYFPFGSRFMPLSEAEVPEIQAENTNSVTSAAKRIKRSPSYFPFGRSFRPSWEAEVPEIQAENTNTVTSFPFGCSFIPLPDSSSKEGEEEELQEPDSSAEQISWSAVFPKPLIRSRPLAHWQHPFTFTACAGA</sequence>
<gene>
    <name evidence="8" type="ORF">FH972_015143</name>
</gene>
<dbReference type="InterPro" id="IPR008271">
    <property type="entry name" value="Ser/Thr_kinase_AS"/>
</dbReference>
<organism evidence="8 9">
    <name type="scientific">Carpinus fangiana</name>
    <dbReference type="NCBI Taxonomy" id="176857"/>
    <lineage>
        <taxon>Eukaryota</taxon>
        <taxon>Viridiplantae</taxon>
        <taxon>Streptophyta</taxon>
        <taxon>Embryophyta</taxon>
        <taxon>Tracheophyta</taxon>
        <taxon>Spermatophyta</taxon>
        <taxon>Magnoliopsida</taxon>
        <taxon>eudicotyledons</taxon>
        <taxon>Gunneridae</taxon>
        <taxon>Pentapetalae</taxon>
        <taxon>rosids</taxon>
        <taxon>fabids</taxon>
        <taxon>Fagales</taxon>
        <taxon>Betulaceae</taxon>
        <taxon>Carpinus</taxon>
    </lineage>
</organism>
<dbReference type="InterPro" id="IPR011009">
    <property type="entry name" value="Kinase-like_dom_sf"/>
</dbReference>
<dbReference type="SMART" id="SM00220">
    <property type="entry name" value="S_TKc"/>
    <property type="match status" value="1"/>
</dbReference>
<evidence type="ECO:0000259" key="7">
    <source>
        <dbReference type="PROSITE" id="PS50011"/>
    </source>
</evidence>
<name>A0A5N6RDN7_9ROSI</name>
<dbReference type="Pfam" id="PF00069">
    <property type="entry name" value="Pkinase"/>
    <property type="match status" value="1"/>
</dbReference>
<evidence type="ECO:0000256" key="1">
    <source>
        <dbReference type="ARBA" id="ARBA00022679"/>
    </source>
</evidence>
<dbReference type="EMBL" id="CM017326">
    <property type="protein sequence ID" value="KAE8076496.1"/>
    <property type="molecule type" value="Genomic_DNA"/>
</dbReference>
<dbReference type="Proteomes" id="UP000327013">
    <property type="component" value="Chromosome 6"/>
</dbReference>
<accession>A0A5N6RDN7</accession>
<dbReference type="InterPro" id="IPR000719">
    <property type="entry name" value="Prot_kinase_dom"/>
</dbReference>
<evidence type="ECO:0000256" key="5">
    <source>
        <dbReference type="PROSITE-ProRule" id="PRU10141"/>
    </source>
</evidence>
<dbReference type="Gene3D" id="3.30.200.20">
    <property type="entry name" value="Phosphorylase Kinase, domain 1"/>
    <property type="match status" value="1"/>
</dbReference>
<dbReference type="PROSITE" id="PS00108">
    <property type="entry name" value="PROTEIN_KINASE_ST"/>
    <property type="match status" value="1"/>
</dbReference>
<dbReference type="InterPro" id="IPR017441">
    <property type="entry name" value="Protein_kinase_ATP_BS"/>
</dbReference>
<dbReference type="AlphaFoldDB" id="A0A5N6RDN7"/>
<comment type="similarity">
    <text evidence="6">Belongs to the protein kinase superfamily.</text>
</comment>
<protein>
    <recommendedName>
        <fullName evidence="7">Protein kinase domain-containing protein</fullName>
    </recommendedName>
</protein>
<proteinExistence type="inferred from homology"/>